<gene>
    <name evidence="2" type="ORF">BJF92_11820</name>
</gene>
<dbReference type="EMBL" id="MKIO01000021">
    <property type="protein sequence ID" value="OLP56758.1"/>
    <property type="molecule type" value="Genomic_DNA"/>
</dbReference>
<name>A0A1Q9AMZ3_9HYPH</name>
<keyword evidence="1" id="KW-0732">Signal</keyword>
<sequence length="220" mass="24217">MSLVPSRAFSSRSSASLLRGCLVAALLTIPAAITHAETQMVKTITYFPIGGNTAEELDKALSAHGPLMKSTGARHPGATKIKFGGTVSYVSQGNRCSVGTAKVTLATRLILPRWTRRAHADKDLGLVWDTLSADIKRHEERHAEIARNYARDLERALTGLPPRADCAAMQADVAKATATVVEAHDKAQADFDRREAINFDRRMIRLLKYRLEQIREDEPK</sequence>
<feature type="signal peptide" evidence="1">
    <location>
        <begin position="1"/>
        <end position="36"/>
    </location>
</feature>
<dbReference type="PIRSF" id="PIRSF010521">
    <property type="entry name" value="DUF922_bac"/>
    <property type="match status" value="1"/>
</dbReference>
<proteinExistence type="predicted"/>
<dbReference type="AlphaFoldDB" id="A0A1Q9AMZ3"/>
<organism evidence="2 3">
    <name type="scientific">Xaviernesmea rhizosphaerae</name>
    <dbReference type="NCBI Taxonomy" id="1672749"/>
    <lineage>
        <taxon>Bacteria</taxon>
        <taxon>Pseudomonadati</taxon>
        <taxon>Pseudomonadota</taxon>
        <taxon>Alphaproteobacteria</taxon>
        <taxon>Hyphomicrobiales</taxon>
        <taxon>Rhizobiaceae</taxon>
        <taxon>Rhizobium/Agrobacterium group</taxon>
        <taxon>Xaviernesmea</taxon>
    </lineage>
</organism>
<dbReference type="Proteomes" id="UP000186143">
    <property type="component" value="Unassembled WGS sequence"/>
</dbReference>
<dbReference type="RefSeq" id="WP_075633777.1">
    <property type="nucleotide sequence ID" value="NZ_MKIO01000021.1"/>
</dbReference>
<comment type="caution">
    <text evidence="2">The sequence shown here is derived from an EMBL/GenBank/DDBJ whole genome shotgun (WGS) entry which is preliminary data.</text>
</comment>
<evidence type="ECO:0000313" key="2">
    <source>
        <dbReference type="EMBL" id="OLP56758.1"/>
    </source>
</evidence>
<accession>A0A1Q9AMZ3</accession>
<dbReference type="OrthoDB" id="7888967at2"/>
<feature type="chain" id="PRO_5012773760" evidence="1">
    <location>
        <begin position="37"/>
        <end position="220"/>
    </location>
</feature>
<evidence type="ECO:0000313" key="3">
    <source>
        <dbReference type="Proteomes" id="UP000186143"/>
    </source>
</evidence>
<protein>
    <submittedName>
        <fullName evidence="2">Peptidase</fullName>
    </submittedName>
</protein>
<dbReference type="InterPro" id="IPR010321">
    <property type="entry name" value="DUF922"/>
</dbReference>
<dbReference type="Pfam" id="PF06037">
    <property type="entry name" value="DUF922"/>
    <property type="match status" value="1"/>
</dbReference>
<evidence type="ECO:0000256" key="1">
    <source>
        <dbReference type="SAM" id="SignalP"/>
    </source>
</evidence>
<reference evidence="2 3" key="1">
    <citation type="submission" date="2016-09" db="EMBL/GenBank/DDBJ databases">
        <title>Rhizobium sp. nov., a novel species isolated from the rice rhizosphere.</title>
        <authorList>
            <person name="Zhao J."/>
            <person name="Zhang X."/>
        </authorList>
    </citation>
    <scope>NUCLEOTIDE SEQUENCE [LARGE SCALE GENOMIC DNA]</scope>
    <source>
        <strain evidence="2 3">MH17</strain>
    </source>
</reference>